<dbReference type="GO" id="GO:0003677">
    <property type="term" value="F:DNA binding"/>
    <property type="evidence" value="ECO:0007669"/>
    <property type="project" value="UniProtKB-UniRule"/>
</dbReference>
<reference evidence="8" key="1">
    <citation type="submission" date="2022-09" db="EMBL/GenBank/DDBJ databases">
        <title>Rhodovastum sp. nov. RN2-1 isolated from soil in Seongnam, South Korea.</title>
        <authorList>
            <person name="Le N.T."/>
        </authorList>
    </citation>
    <scope>NUCLEOTIDE SEQUENCE</scope>
    <source>
        <strain evidence="8">RN2-1</strain>
    </source>
</reference>
<evidence type="ECO:0000256" key="3">
    <source>
        <dbReference type="ARBA" id="ARBA00023125"/>
    </source>
</evidence>
<evidence type="ECO:0000256" key="1">
    <source>
        <dbReference type="ARBA" id="ARBA00008857"/>
    </source>
</evidence>
<feature type="domain" description="Tyr recombinase" evidence="6">
    <location>
        <begin position="124"/>
        <end position="278"/>
    </location>
</feature>
<organism evidence="8 9">
    <name type="scientific">Limobrevibacterium gyesilva</name>
    <dbReference type="NCBI Taxonomy" id="2991712"/>
    <lineage>
        <taxon>Bacteria</taxon>
        <taxon>Pseudomonadati</taxon>
        <taxon>Pseudomonadota</taxon>
        <taxon>Alphaproteobacteria</taxon>
        <taxon>Acetobacterales</taxon>
        <taxon>Acetobacteraceae</taxon>
        <taxon>Limobrevibacterium</taxon>
    </lineage>
</organism>
<comment type="caution">
    <text evidence="8">The sequence shown here is derived from an EMBL/GenBank/DDBJ whole genome shotgun (WGS) entry which is preliminary data.</text>
</comment>
<dbReference type="PROSITE" id="PS51898">
    <property type="entry name" value="TYR_RECOMBINASE"/>
    <property type="match status" value="1"/>
</dbReference>
<evidence type="ECO:0000256" key="4">
    <source>
        <dbReference type="ARBA" id="ARBA00023172"/>
    </source>
</evidence>
<name>A0AA41YP02_9PROT</name>
<dbReference type="InterPro" id="IPR050808">
    <property type="entry name" value="Phage_Integrase"/>
</dbReference>
<comment type="similarity">
    <text evidence="1">Belongs to the 'phage' integrase family.</text>
</comment>
<keyword evidence="9" id="KW-1185">Reference proteome</keyword>
<dbReference type="GO" id="GO:0015074">
    <property type="term" value="P:DNA integration"/>
    <property type="evidence" value="ECO:0007669"/>
    <property type="project" value="UniProtKB-KW"/>
</dbReference>
<evidence type="ECO:0000256" key="5">
    <source>
        <dbReference type="PROSITE-ProRule" id="PRU01248"/>
    </source>
</evidence>
<dbReference type="GO" id="GO:0006310">
    <property type="term" value="P:DNA recombination"/>
    <property type="evidence" value="ECO:0007669"/>
    <property type="project" value="UniProtKB-KW"/>
</dbReference>
<evidence type="ECO:0000313" key="8">
    <source>
        <dbReference type="EMBL" id="MCW3477054.1"/>
    </source>
</evidence>
<dbReference type="Proteomes" id="UP001165679">
    <property type="component" value="Unassembled WGS sequence"/>
</dbReference>
<accession>A0AA41YP02</accession>
<dbReference type="RefSeq" id="WP_264715954.1">
    <property type="nucleotide sequence ID" value="NZ_JAPDNT010000029.1"/>
</dbReference>
<reference evidence="8" key="2">
    <citation type="submission" date="2022-10" db="EMBL/GenBank/DDBJ databases">
        <authorList>
            <person name="Trinh H.N."/>
        </authorList>
    </citation>
    <scope>NUCLEOTIDE SEQUENCE</scope>
    <source>
        <strain evidence="8">RN2-1</strain>
    </source>
</reference>
<sequence>MSLADARTEAKRALAEKTLGKVKPKFLAYAEARDGYLKHVEGKNRASTYAGYKSRLSRIDWGRSNLADITPRDVLSKLKAFDEVPMEKRYAFVVLRSFFNWCVAEHHLDSSPMDKLSAPQKSDRRERVLTTDELNAIWNAATDDGFGHTVKVLMLTGQRRGEVQHITLEGDVANIPGAHTKNKRAHAFPVPVSASKLLSPAPKWVGWGKSKAALYKASKVANWTLHDLRRTYSTNLAALKVPPHIIEALLNHKTGVISGVAATYNRFLYLDEMRKAVAAYERWITPYLAAKVS</sequence>
<dbReference type="InterPro" id="IPR010998">
    <property type="entry name" value="Integrase_recombinase_N"/>
</dbReference>
<dbReference type="Gene3D" id="1.10.443.10">
    <property type="entry name" value="Intergrase catalytic core"/>
    <property type="match status" value="2"/>
</dbReference>
<keyword evidence="2" id="KW-0229">DNA integration</keyword>
<evidence type="ECO:0000256" key="2">
    <source>
        <dbReference type="ARBA" id="ARBA00022908"/>
    </source>
</evidence>
<evidence type="ECO:0000259" key="7">
    <source>
        <dbReference type="PROSITE" id="PS51900"/>
    </source>
</evidence>
<dbReference type="InterPro" id="IPR013762">
    <property type="entry name" value="Integrase-like_cat_sf"/>
</dbReference>
<dbReference type="InterPro" id="IPR044068">
    <property type="entry name" value="CB"/>
</dbReference>
<dbReference type="SUPFAM" id="SSF56349">
    <property type="entry name" value="DNA breaking-rejoining enzymes"/>
    <property type="match status" value="1"/>
</dbReference>
<dbReference type="InterPro" id="IPR002104">
    <property type="entry name" value="Integrase_catalytic"/>
</dbReference>
<evidence type="ECO:0000259" key="6">
    <source>
        <dbReference type="PROSITE" id="PS51898"/>
    </source>
</evidence>
<evidence type="ECO:0000313" key="9">
    <source>
        <dbReference type="Proteomes" id="UP001165679"/>
    </source>
</evidence>
<dbReference type="AlphaFoldDB" id="A0AA41YP02"/>
<feature type="domain" description="Core-binding (CB)" evidence="7">
    <location>
        <begin position="24"/>
        <end position="103"/>
    </location>
</feature>
<proteinExistence type="inferred from homology"/>
<dbReference type="PANTHER" id="PTHR30629">
    <property type="entry name" value="PROPHAGE INTEGRASE"/>
    <property type="match status" value="1"/>
</dbReference>
<gene>
    <name evidence="8" type="ORF">OL599_21015</name>
</gene>
<keyword evidence="4" id="KW-0233">DNA recombination</keyword>
<dbReference type="PANTHER" id="PTHR30629:SF2">
    <property type="entry name" value="PROPHAGE INTEGRASE INTS-RELATED"/>
    <property type="match status" value="1"/>
</dbReference>
<dbReference type="EMBL" id="JAPDNT010000029">
    <property type="protein sequence ID" value="MCW3477054.1"/>
    <property type="molecule type" value="Genomic_DNA"/>
</dbReference>
<evidence type="ECO:0008006" key="10">
    <source>
        <dbReference type="Google" id="ProtNLM"/>
    </source>
</evidence>
<protein>
    <recommendedName>
        <fullName evidence="10">Integrase</fullName>
    </recommendedName>
</protein>
<dbReference type="PROSITE" id="PS51900">
    <property type="entry name" value="CB"/>
    <property type="match status" value="1"/>
</dbReference>
<dbReference type="InterPro" id="IPR011010">
    <property type="entry name" value="DNA_brk_join_enz"/>
</dbReference>
<keyword evidence="3 5" id="KW-0238">DNA-binding</keyword>
<dbReference type="Gene3D" id="1.10.150.130">
    <property type="match status" value="1"/>
</dbReference>